<dbReference type="InterPro" id="IPR033655">
    <property type="entry name" value="TGS_RelA/SpoT"/>
</dbReference>
<dbReference type="InterPro" id="IPR012675">
    <property type="entry name" value="Beta-grasp_dom_sf"/>
</dbReference>
<dbReference type="InterPro" id="IPR012676">
    <property type="entry name" value="TGS-like"/>
</dbReference>
<dbReference type="PANTHER" id="PTHR21262">
    <property type="entry name" value="GUANOSINE-3',5'-BIS DIPHOSPHATE 3'-PYROPHOSPHOHYDROLASE"/>
    <property type="match status" value="1"/>
</dbReference>
<dbReference type="Pfam" id="PF13328">
    <property type="entry name" value="HD_4"/>
    <property type="match status" value="1"/>
</dbReference>
<evidence type="ECO:0000256" key="1">
    <source>
        <dbReference type="ARBA" id="ARBA00025704"/>
    </source>
</evidence>
<dbReference type="InterPro" id="IPR003607">
    <property type="entry name" value="HD/PDEase_dom"/>
</dbReference>
<dbReference type="InterPro" id="IPR004811">
    <property type="entry name" value="RelA/Spo_fam"/>
</dbReference>
<keyword evidence="5" id="KW-0808">Transferase</keyword>
<dbReference type="SMART" id="SM00471">
    <property type="entry name" value="HDc"/>
    <property type="match status" value="1"/>
</dbReference>
<feature type="domain" description="HD" evidence="3">
    <location>
        <begin position="51"/>
        <end position="151"/>
    </location>
</feature>
<dbReference type="GO" id="GO:0005886">
    <property type="term" value="C:plasma membrane"/>
    <property type="evidence" value="ECO:0007669"/>
    <property type="project" value="TreeGrafter"/>
</dbReference>
<dbReference type="FunFam" id="3.10.20.30:FF:000002">
    <property type="entry name" value="GTP pyrophosphokinase (RelA/SpoT)"/>
    <property type="match status" value="1"/>
</dbReference>
<dbReference type="CDD" id="cd05399">
    <property type="entry name" value="NT_Rel-Spo_like"/>
    <property type="match status" value="1"/>
</dbReference>
<sequence length="498" mass="56319">MIGKKLDKKFEALIVAIKEYSPGADIAGIQKAWRFAKLAHTGQKRLTGDSFVSHPLEVAIKLADWKLDSTSIIAALLHDTIEDGGAKREDIVTEFGEEVALLVDGVTKVTTLRLKGSKEIAFVENLRKMLLVMAQDLRVILLKLADRLHNLKTLYALPQEKQVENARETLEIYAPLAERLGMGEVKGELEDLAFPYLYPEEYKRVANKSKPFFKKAEQHIDIMKKKILKKLMEHNIKAEVNGRKKHLYSLWKKLERPEIDGNFQDVHDIVALRIIVGTVAQCYTALGVVHTAYKPVPHLGISDFIAQPKPNGYRCLHTKVFGPEGRIVEVQIRTFLMHEEAEYGIAAHWAYGDLKASGVKDELLEKAGAQRPRKLSWVKQLVEWQKELTDSEEFLRAVKFDALRHRNFVFSPQGDVYDLPAGATPVDFAYAVHTDLGRFISGAKVDGKIVSLDHKLKSGQVVEILKSKNPKGPNSDWLEFVVTTEARREINKYLRKEG</sequence>
<dbReference type="EC" id="2.7.6.5" evidence="5"/>
<dbReference type="Gene3D" id="3.10.20.30">
    <property type="match status" value="1"/>
</dbReference>
<dbReference type="PROSITE" id="PS51831">
    <property type="entry name" value="HD"/>
    <property type="match status" value="1"/>
</dbReference>
<dbReference type="InterPro" id="IPR004095">
    <property type="entry name" value="TGS"/>
</dbReference>
<dbReference type="FunFam" id="1.10.3210.10:FF:000001">
    <property type="entry name" value="GTP pyrophosphokinase RelA"/>
    <property type="match status" value="1"/>
</dbReference>
<organism evidence="5">
    <name type="scientific">uncultured Microgenomates bacterium Rifle_16ft_4_minimus_37906</name>
    <dbReference type="NCBI Taxonomy" id="1665116"/>
    <lineage>
        <taxon>Bacteria</taxon>
        <taxon>Candidatus Microgenomatota</taxon>
        <taxon>environmental samples</taxon>
    </lineage>
</organism>
<dbReference type="GO" id="GO:0008728">
    <property type="term" value="F:GTP diphosphokinase activity"/>
    <property type="evidence" value="ECO:0007669"/>
    <property type="project" value="UniProtKB-EC"/>
</dbReference>
<name>A0A0H4T644_9BACT</name>
<dbReference type="Gene3D" id="3.30.460.10">
    <property type="entry name" value="Beta Polymerase, domain 2"/>
    <property type="match status" value="1"/>
</dbReference>
<dbReference type="GO" id="GO:0015969">
    <property type="term" value="P:guanosine tetraphosphate metabolic process"/>
    <property type="evidence" value="ECO:0007669"/>
    <property type="project" value="InterPro"/>
</dbReference>
<dbReference type="Pfam" id="PF04607">
    <property type="entry name" value="RelA_SpoT"/>
    <property type="match status" value="1"/>
</dbReference>
<evidence type="ECO:0000259" key="3">
    <source>
        <dbReference type="PROSITE" id="PS51831"/>
    </source>
</evidence>
<comment type="similarity">
    <text evidence="2">Belongs to the relA/spoT family.</text>
</comment>
<dbReference type="EMBL" id="KT007009">
    <property type="protein sequence ID" value="AKQ03211.1"/>
    <property type="molecule type" value="Genomic_DNA"/>
</dbReference>
<evidence type="ECO:0000256" key="2">
    <source>
        <dbReference type="RuleBase" id="RU003847"/>
    </source>
</evidence>
<dbReference type="NCBIfam" id="TIGR00691">
    <property type="entry name" value="spoT_relA"/>
    <property type="match status" value="1"/>
</dbReference>
<dbReference type="PROSITE" id="PS51880">
    <property type="entry name" value="TGS"/>
    <property type="match status" value="1"/>
</dbReference>
<comment type="function">
    <text evidence="2">In eubacteria ppGpp (guanosine 3'-diphosphate 5'-diphosphate) is a mediator of the stringent response that coordinates a variety of cellular activities in response to changes in nutritional abundance.</text>
</comment>
<dbReference type="CDD" id="cd00077">
    <property type="entry name" value="HDc"/>
    <property type="match status" value="1"/>
</dbReference>
<proteinExistence type="inferred from homology"/>
<dbReference type="InterPro" id="IPR043519">
    <property type="entry name" value="NT_sf"/>
</dbReference>
<dbReference type="SUPFAM" id="SSF109604">
    <property type="entry name" value="HD-domain/PDEase-like"/>
    <property type="match status" value="1"/>
</dbReference>
<dbReference type="Gene3D" id="1.10.3210.10">
    <property type="entry name" value="Hypothetical protein af1432"/>
    <property type="match status" value="1"/>
</dbReference>
<dbReference type="SMART" id="SM00954">
    <property type="entry name" value="RelA_SpoT"/>
    <property type="match status" value="1"/>
</dbReference>
<dbReference type="AlphaFoldDB" id="A0A0H4T644"/>
<dbReference type="PANTHER" id="PTHR21262:SF31">
    <property type="entry name" value="GTP PYROPHOSPHOKINASE"/>
    <property type="match status" value="1"/>
</dbReference>
<dbReference type="GO" id="GO:0016301">
    <property type="term" value="F:kinase activity"/>
    <property type="evidence" value="ECO:0007669"/>
    <property type="project" value="UniProtKB-KW"/>
</dbReference>
<comment type="pathway">
    <text evidence="1">Purine metabolism.</text>
</comment>
<protein>
    <submittedName>
        <fullName evidence="5">(P)ppGpp synthetase I SpoT/RelA, GTP pyrophosphokinase</fullName>
        <ecNumber evidence="5">2.7.6.5</ecNumber>
    </submittedName>
</protein>
<dbReference type="SUPFAM" id="SSF81301">
    <property type="entry name" value="Nucleotidyltransferase"/>
    <property type="match status" value="1"/>
</dbReference>
<dbReference type="InterPro" id="IPR006674">
    <property type="entry name" value="HD_domain"/>
</dbReference>
<dbReference type="Pfam" id="PF02824">
    <property type="entry name" value="TGS"/>
    <property type="match status" value="1"/>
</dbReference>
<dbReference type="CDD" id="cd01668">
    <property type="entry name" value="TGS_RSH"/>
    <property type="match status" value="1"/>
</dbReference>
<accession>A0A0H4T644</accession>
<evidence type="ECO:0000259" key="4">
    <source>
        <dbReference type="PROSITE" id="PS51880"/>
    </source>
</evidence>
<reference evidence="5" key="1">
    <citation type="journal article" date="2015" name="ISME J.">
        <title>Aquifer environment selects for microbial species cohorts in sediment and groundwater.</title>
        <authorList>
            <person name="Hug L.A."/>
            <person name="Thomas B.C."/>
            <person name="Brown C.T."/>
            <person name="Frischkorn K.R."/>
            <person name="Williams K.H."/>
            <person name="Tringe S.G."/>
            <person name="Banfield J.F."/>
        </authorList>
    </citation>
    <scope>NUCLEOTIDE SEQUENCE</scope>
</reference>
<dbReference type="SUPFAM" id="SSF81271">
    <property type="entry name" value="TGS-like"/>
    <property type="match status" value="1"/>
</dbReference>
<dbReference type="InterPro" id="IPR007685">
    <property type="entry name" value="RelA_SpoT"/>
</dbReference>
<feature type="domain" description="TGS" evidence="4">
    <location>
        <begin position="405"/>
        <end position="466"/>
    </location>
</feature>
<evidence type="ECO:0000313" key="5">
    <source>
        <dbReference type="EMBL" id="AKQ03211.1"/>
    </source>
</evidence>
<keyword evidence="5" id="KW-0418">Kinase</keyword>